<reference evidence="2 3" key="1">
    <citation type="submission" date="2014-12" db="EMBL/GenBank/DDBJ databases">
        <title>Isolation of bacteria from lake water.</title>
        <authorList>
            <person name="Sheng K.-Y."/>
            <person name="Chin P.-S."/>
            <person name="Chan K.-G."/>
            <person name="Tan G.S."/>
        </authorList>
    </citation>
    <scope>NUCLEOTIDE SEQUENCE [LARGE SCALE GENOMIC DNA]</scope>
    <source>
        <strain evidence="2 3">KY4</strain>
    </source>
</reference>
<dbReference type="PATRIC" id="fig|80878.5.peg.99"/>
<dbReference type="RefSeq" id="WP_044403048.1">
    <property type="nucleotide sequence ID" value="NZ_JXYQ01000106.1"/>
</dbReference>
<name>A0A0D7K6P2_9BURK</name>
<feature type="non-terminal residue" evidence="2">
    <location>
        <position position="1"/>
    </location>
</feature>
<dbReference type="Proteomes" id="UP000032566">
    <property type="component" value="Unassembled WGS sequence"/>
</dbReference>
<dbReference type="Pfam" id="PF13708">
    <property type="entry name" value="DUF4942"/>
    <property type="match status" value="1"/>
</dbReference>
<dbReference type="OrthoDB" id="6128088at2"/>
<dbReference type="EMBL" id="JXYQ01000106">
    <property type="protein sequence ID" value="KJA08813.1"/>
    <property type="molecule type" value="Genomic_DNA"/>
</dbReference>
<feature type="domain" description="DUF4942" evidence="1">
    <location>
        <begin position="18"/>
        <end position="130"/>
    </location>
</feature>
<evidence type="ECO:0000313" key="2">
    <source>
        <dbReference type="EMBL" id="KJA08813.1"/>
    </source>
</evidence>
<comment type="caution">
    <text evidence="2">The sequence shown here is derived from an EMBL/GenBank/DDBJ whole genome shotgun (WGS) entry which is preliminary data.</text>
</comment>
<accession>A0A0D7K6P2</accession>
<evidence type="ECO:0000313" key="3">
    <source>
        <dbReference type="Proteomes" id="UP000032566"/>
    </source>
</evidence>
<dbReference type="InterPro" id="IPR031339">
    <property type="entry name" value="DUF4942"/>
</dbReference>
<organism evidence="2 3">
    <name type="scientific">Acidovorax temperans</name>
    <dbReference type="NCBI Taxonomy" id="80878"/>
    <lineage>
        <taxon>Bacteria</taxon>
        <taxon>Pseudomonadati</taxon>
        <taxon>Pseudomonadota</taxon>
        <taxon>Betaproteobacteria</taxon>
        <taxon>Burkholderiales</taxon>
        <taxon>Comamonadaceae</taxon>
        <taxon>Acidovorax</taxon>
    </lineage>
</organism>
<sequence>VRRAHTIERSTDNVVFYKSWKSNQKHRIGMRLRKSRFILPRFRMGFSRSLDYEDERFLADIDKAFHYLHGGVGDFDGLVRATRDNRIETGDRFSSRYFEFRFYRGAQTLHLYPKSVEVMDKLNRFVGKIRQWLPGDMEEANADFIKQYEKGETFSDEYLELSNKSRPSYDRCNPAYKLLREVQGRSKEEGAPELDRLEKAINEVHEKHGLQCGPALTGKAELKAITHQPEAEKARPIADEPEQLLLLAA</sequence>
<evidence type="ECO:0000259" key="1">
    <source>
        <dbReference type="Pfam" id="PF13708"/>
    </source>
</evidence>
<keyword evidence="3" id="KW-1185">Reference proteome</keyword>
<dbReference type="AlphaFoldDB" id="A0A0D7K6P2"/>
<gene>
    <name evidence="2" type="ORF">RP29_19925</name>
</gene>
<proteinExistence type="predicted"/>
<protein>
    <recommendedName>
        <fullName evidence="1">DUF4942 domain-containing protein</fullName>
    </recommendedName>
</protein>